<gene>
    <name evidence="8" type="ORF">V5N11_032935</name>
</gene>
<dbReference type="GO" id="GO:0003677">
    <property type="term" value="F:DNA binding"/>
    <property type="evidence" value="ECO:0007669"/>
    <property type="project" value="UniProtKB-KW"/>
</dbReference>
<dbReference type="CDD" id="cd11445">
    <property type="entry name" value="bHLH_AtPIF_like"/>
    <property type="match status" value="1"/>
</dbReference>
<name>A0ABD1B1X5_CARAN</name>
<comment type="subcellular location">
    <subcellularLocation>
        <location evidence="1">Nucleus</location>
    </subcellularLocation>
</comment>
<dbReference type="PROSITE" id="PS50888">
    <property type="entry name" value="BHLH"/>
    <property type="match status" value="1"/>
</dbReference>
<keyword evidence="4" id="KW-0804">Transcription</keyword>
<feature type="compositionally biased region" description="Basic and acidic residues" evidence="6">
    <location>
        <begin position="208"/>
        <end position="219"/>
    </location>
</feature>
<dbReference type="AlphaFoldDB" id="A0ABD1B1X5"/>
<proteinExistence type="predicted"/>
<dbReference type="Pfam" id="PF00010">
    <property type="entry name" value="HLH"/>
    <property type="match status" value="1"/>
</dbReference>
<evidence type="ECO:0000256" key="4">
    <source>
        <dbReference type="ARBA" id="ARBA00023163"/>
    </source>
</evidence>
<feature type="compositionally biased region" description="Basic and acidic residues" evidence="6">
    <location>
        <begin position="239"/>
        <end position="248"/>
    </location>
</feature>
<keyword evidence="9" id="KW-1185">Reference proteome</keyword>
<dbReference type="GO" id="GO:0005634">
    <property type="term" value="C:nucleus"/>
    <property type="evidence" value="ECO:0007669"/>
    <property type="project" value="UniProtKB-SubCell"/>
</dbReference>
<evidence type="ECO:0000256" key="3">
    <source>
        <dbReference type="ARBA" id="ARBA00023125"/>
    </source>
</evidence>
<dbReference type="FunFam" id="4.10.280.10:FF:000004">
    <property type="entry name" value="Basic helix-loop-helix transcription factor"/>
    <property type="match status" value="1"/>
</dbReference>
<dbReference type="SMART" id="SM00353">
    <property type="entry name" value="HLH"/>
    <property type="match status" value="1"/>
</dbReference>
<keyword evidence="5" id="KW-0539">Nucleus</keyword>
<reference evidence="8 9" key="1">
    <citation type="submission" date="2024-04" db="EMBL/GenBank/DDBJ databases">
        <title>Genome assembly C_amara_ONT_v2.</title>
        <authorList>
            <person name="Yant L."/>
            <person name="Moore C."/>
            <person name="Slenker M."/>
        </authorList>
    </citation>
    <scope>NUCLEOTIDE SEQUENCE [LARGE SCALE GENOMIC DNA]</scope>
    <source>
        <tissue evidence="8">Leaf</tissue>
    </source>
</reference>
<keyword evidence="3" id="KW-0238">DNA-binding</keyword>
<accession>A0ABD1B1X5</accession>
<dbReference type="Gene3D" id="4.10.280.10">
    <property type="entry name" value="Helix-loop-helix DNA-binding domain"/>
    <property type="match status" value="1"/>
</dbReference>
<dbReference type="PANTHER" id="PTHR45855:SF21">
    <property type="entry name" value="TRANSCRIPTION FACTOR BHLH119-RELATED"/>
    <property type="match status" value="1"/>
</dbReference>
<dbReference type="InterPro" id="IPR047265">
    <property type="entry name" value="PIF1-like_bHLH"/>
</dbReference>
<feature type="domain" description="BHLH" evidence="7">
    <location>
        <begin position="239"/>
        <end position="288"/>
    </location>
</feature>
<evidence type="ECO:0000256" key="6">
    <source>
        <dbReference type="SAM" id="MobiDB-lite"/>
    </source>
</evidence>
<dbReference type="Proteomes" id="UP001558713">
    <property type="component" value="Unassembled WGS sequence"/>
</dbReference>
<feature type="region of interest" description="Disordered" evidence="6">
    <location>
        <begin position="190"/>
        <end position="248"/>
    </location>
</feature>
<evidence type="ECO:0000313" key="9">
    <source>
        <dbReference type="Proteomes" id="UP001558713"/>
    </source>
</evidence>
<dbReference type="PANTHER" id="PTHR45855">
    <property type="entry name" value="TRANSCRIPTION FACTOR PIF1-RELATED"/>
    <property type="match status" value="1"/>
</dbReference>
<organism evidence="8 9">
    <name type="scientific">Cardamine amara subsp. amara</name>
    <dbReference type="NCBI Taxonomy" id="228776"/>
    <lineage>
        <taxon>Eukaryota</taxon>
        <taxon>Viridiplantae</taxon>
        <taxon>Streptophyta</taxon>
        <taxon>Embryophyta</taxon>
        <taxon>Tracheophyta</taxon>
        <taxon>Spermatophyta</taxon>
        <taxon>Magnoliopsida</taxon>
        <taxon>eudicotyledons</taxon>
        <taxon>Gunneridae</taxon>
        <taxon>Pentapetalae</taxon>
        <taxon>rosids</taxon>
        <taxon>malvids</taxon>
        <taxon>Brassicales</taxon>
        <taxon>Brassicaceae</taxon>
        <taxon>Cardamineae</taxon>
        <taxon>Cardamine</taxon>
    </lineage>
</organism>
<dbReference type="InterPro" id="IPR031066">
    <property type="entry name" value="bHLH_ALC-like_plant"/>
</dbReference>
<feature type="compositionally biased region" description="Low complexity" evidence="6">
    <location>
        <begin position="9"/>
        <end position="20"/>
    </location>
</feature>
<feature type="region of interest" description="Disordered" evidence="6">
    <location>
        <begin position="391"/>
        <end position="430"/>
    </location>
</feature>
<dbReference type="InterPro" id="IPR036638">
    <property type="entry name" value="HLH_DNA-bd_sf"/>
</dbReference>
<evidence type="ECO:0000256" key="2">
    <source>
        <dbReference type="ARBA" id="ARBA00023015"/>
    </source>
</evidence>
<keyword evidence="2" id="KW-0805">Transcription regulation</keyword>
<evidence type="ECO:0000259" key="7">
    <source>
        <dbReference type="PROSITE" id="PS50888"/>
    </source>
</evidence>
<evidence type="ECO:0000256" key="5">
    <source>
        <dbReference type="ARBA" id="ARBA00023242"/>
    </source>
</evidence>
<evidence type="ECO:0000313" key="8">
    <source>
        <dbReference type="EMBL" id="KAL1212967.1"/>
    </source>
</evidence>
<protein>
    <submittedName>
        <fullName evidence="8">Transcription factor</fullName>
    </submittedName>
</protein>
<comment type="caution">
    <text evidence="8">The sequence shown here is derived from an EMBL/GenBank/DDBJ whole genome shotgun (WGS) entry which is preliminary data.</text>
</comment>
<evidence type="ECO:0000256" key="1">
    <source>
        <dbReference type="ARBA" id="ARBA00004123"/>
    </source>
</evidence>
<dbReference type="InterPro" id="IPR011598">
    <property type="entry name" value="bHLH_dom"/>
</dbReference>
<sequence>MELLWKSGQVVQSSQTQTSPSNPPPILRGSGSGGGEGNAPLQNLLIQEDEMASWLHHPLSQDYFSSELLYSDPATQPLSSVSLAQPPPPPPDTPYRQVFAGRRAENFMNFLSLRENIFTGGRVEAGPLVPVVRETLQVGSSATTPLSSATESFVVPATEIGQVSSTFSVPGLGRKDKAVAIARTQSLEVSKAETEPIQIQPATETESADDRKRKEREETIVEIQETEEASGSTSRKRSRTAEVHNLSERRRREKINEKMKTLQELIPHCSKTDKASMLDDAIEYVKWLQRLLQMMSTGSGMMPIMYPPNMQPFMPHMAMGMMGMNRPPFIPFPRTPFPRQAHMEGIGPSYPAPRYYFPVHPSRVHLPRSQPNPVSNQPQFPVYLNPYSRFSSLPQIQRPPSLQNQTTLQQSFRQASSSKEHEDQDNQPTG</sequence>
<dbReference type="EMBL" id="JBANAX010000355">
    <property type="protein sequence ID" value="KAL1212967.1"/>
    <property type="molecule type" value="Genomic_DNA"/>
</dbReference>
<feature type="compositionally biased region" description="Polar residues" evidence="6">
    <location>
        <begin position="391"/>
        <end position="417"/>
    </location>
</feature>
<feature type="region of interest" description="Disordered" evidence="6">
    <location>
        <begin position="1"/>
        <end position="43"/>
    </location>
</feature>
<dbReference type="SUPFAM" id="SSF47459">
    <property type="entry name" value="HLH, helix-loop-helix DNA-binding domain"/>
    <property type="match status" value="1"/>
</dbReference>